<sequence>MGNWQFSIEFLFYYNQLLHSTNCWLKLDFFVREKSSSNFDKIHSCCFKANSKVSVRDWQSSEDEQEIAAMTVCWGLVVSRVRYLLVFLFLMPLVVVSRSLTW</sequence>
<gene>
    <name evidence="1" type="ORF">MANES_S106300</name>
</gene>
<name>A0A199U912_MANES</name>
<evidence type="ECO:0000313" key="1">
    <source>
        <dbReference type="EMBL" id="OAY21230.1"/>
    </source>
</evidence>
<dbReference type="AlphaFoldDB" id="A0A199U912"/>
<organism evidence="1">
    <name type="scientific">Manihot esculenta</name>
    <name type="common">Cassava</name>
    <name type="synonym">Jatropha manihot</name>
    <dbReference type="NCBI Taxonomy" id="3983"/>
    <lineage>
        <taxon>Eukaryota</taxon>
        <taxon>Viridiplantae</taxon>
        <taxon>Streptophyta</taxon>
        <taxon>Embryophyta</taxon>
        <taxon>Tracheophyta</taxon>
        <taxon>Spermatophyta</taxon>
        <taxon>Magnoliopsida</taxon>
        <taxon>eudicotyledons</taxon>
        <taxon>Gunneridae</taxon>
        <taxon>Pentapetalae</taxon>
        <taxon>rosids</taxon>
        <taxon>fabids</taxon>
        <taxon>Malpighiales</taxon>
        <taxon>Euphorbiaceae</taxon>
        <taxon>Crotonoideae</taxon>
        <taxon>Manihoteae</taxon>
        <taxon>Manihot</taxon>
    </lineage>
</organism>
<dbReference type="EMBL" id="KV451732">
    <property type="protein sequence ID" value="OAY21230.1"/>
    <property type="molecule type" value="Genomic_DNA"/>
</dbReference>
<protein>
    <submittedName>
        <fullName evidence="1">Uncharacterized protein</fullName>
    </submittedName>
</protein>
<proteinExistence type="predicted"/>
<accession>A0A199U912</accession>
<reference evidence="1" key="1">
    <citation type="submission" date="2016-02" db="EMBL/GenBank/DDBJ databases">
        <title>WGS assembly of Manihot esculenta.</title>
        <authorList>
            <person name="Bredeson J.V."/>
            <person name="Prochnik S.E."/>
            <person name="Lyons J.B."/>
            <person name="Schmutz J."/>
            <person name="Grimwood J."/>
            <person name="Vrebalov J."/>
            <person name="Bart R.S."/>
            <person name="Amuge T."/>
            <person name="Ferguson M.E."/>
            <person name="Green R."/>
            <person name="Putnam N."/>
            <person name="Stites J."/>
            <person name="Rounsley S."/>
            <person name="Rokhsar D.S."/>
        </authorList>
    </citation>
    <scope>NUCLEOTIDE SEQUENCE [LARGE SCALE GENOMIC DNA]</scope>
    <source>
        <tissue evidence="1">Leaf</tissue>
    </source>
</reference>